<comment type="subcellular location">
    <subcellularLocation>
        <location evidence="1">Cell membrane</location>
        <topology evidence="1">Multi-pass membrane protein</topology>
    </subcellularLocation>
</comment>
<evidence type="ECO:0000256" key="1">
    <source>
        <dbReference type="ARBA" id="ARBA00004651"/>
    </source>
</evidence>
<reference evidence="7 8" key="1">
    <citation type="submission" date="2013-04" db="EMBL/GenBank/DDBJ databases">
        <title>The Genome Sequence of Propionimicrobium lymphophilum ACS-093-V-SCH5.</title>
        <authorList>
            <consortium name="The Broad Institute Genomics Platform"/>
            <person name="Earl A."/>
            <person name="Ward D."/>
            <person name="Feldgarden M."/>
            <person name="Gevers D."/>
            <person name="Saerens B."/>
            <person name="Vaneechoutte M."/>
            <person name="Walker B."/>
            <person name="Young S."/>
            <person name="Zeng Q."/>
            <person name="Gargeya S."/>
            <person name="Fitzgerald M."/>
            <person name="Haas B."/>
            <person name="Abouelleil A."/>
            <person name="Allen A.W."/>
            <person name="Alvarado L."/>
            <person name="Arachchi H.M."/>
            <person name="Berlin A.M."/>
            <person name="Chapman S.B."/>
            <person name="Gainer-Dewar J."/>
            <person name="Goldberg J."/>
            <person name="Griggs A."/>
            <person name="Gujja S."/>
            <person name="Hansen M."/>
            <person name="Howarth C."/>
            <person name="Imamovic A."/>
            <person name="Ireland A."/>
            <person name="Larimer J."/>
            <person name="McCowan C."/>
            <person name="Murphy C."/>
            <person name="Pearson M."/>
            <person name="Poon T.W."/>
            <person name="Priest M."/>
            <person name="Roberts A."/>
            <person name="Saif S."/>
            <person name="Shea T."/>
            <person name="Sisk P."/>
            <person name="Sykes S."/>
            <person name="Wortman J."/>
            <person name="Nusbaum C."/>
            <person name="Birren B."/>
        </authorList>
    </citation>
    <scope>NUCLEOTIDE SEQUENCE [LARGE SCALE GENOMIC DNA]</scope>
    <source>
        <strain evidence="7 8">ACS-093-V-SCH5</strain>
    </source>
</reference>
<evidence type="ECO:0008006" key="9">
    <source>
        <dbReference type="Google" id="ProtNLM"/>
    </source>
</evidence>
<comment type="caution">
    <text evidence="7">The sequence shown here is derived from an EMBL/GenBank/DDBJ whole genome shotgun (WGS) entry which is preliminary data.</text>
</comment>
<evidence type="ECO:0000256" key="6">
    <source>
        <dbReference type="SAM" id="Phobius"/>
    </source>
</evidence>
<gene>
    <name evidence="7" type="ORF">HMPREF9306_00904</name>
</gene>
<evidence type="ECO:0000313" key="8">
    <source>
        <dbReference type="Proteomes" id="UP000014417"/>
    </source>
</evidence>
<feature type="transmembrane region" description="Helical" evidence="6">
    <location>
        <begin position="109"/>
        <end position="126"/>
    </location>
</feature>
<feature type="transmembrane region" description="Helical" evidence="6">
    <location>
        <begin position="47"/>
        <end position="73"/>
    </location>
</feature>
<name>S2X071_9ACTN</name>
<evidence type="ECO:0000313" key="7">
    <source>
        <dbReference type="EMBL" id="EPD33364.1"/>
    </source>
</evidence>
<dbReference type="HOGENOM" id="CLU_589065_0_0_11"/>
<evidence type="ECO:0000256" key="2">
    <source>
        <dbReference type="ARBA" id="ARBA00022475"/>
    </source>
</evidence>
<keyword evidence="2" id="KW-1003">Cell membrane</keyword>
<feature type="transmembrane region" description="Helical" evidence="6">
    <location>
        <begin position="85"/>
        <end position="103"/>
    </location>
</feature>
<organism evidence="7 8">
    <name type="scientific">Propionimicrobium lymphophilum ACS-093-V-SCH5</name>
    <dbReference type="NCBI Taxonomy" id="883161"/>
    <lineage>
        <taxon>Bacteria</taxon>
        <taxon>Bacillati</taxon>
        <taxon>Actinomycetota</taxon>
        <taxon>Actinomycetes</taxon>
        <taxon>Propionibacteriales</taxon>
        <taxon>Propionibacteriaceae</taxon>
        <taxon>Propionimicrobium</taxon>
    </lineage>
</organism>
<evidence type="ECO:0000256" key="4">
    <source>
        <dbReference type="ARBA" id="ARBA00022989"/>
    </source>
</evidence>
<proteinExistence type="predicted"/>
<sequence>MKLPDLHVFLRYRLRKIWPGLPSTWVGLRRSVGDAAVDVARLTTGSVLAYMLTVWLLPPPVDLTGALTALLVIQASLRGSFQMGLVRVGAVLTGILTALFVATFVGLHWWSLAIVVFVSLMLARVLRLGDQTLETPISAMLILGSMAATETTAYLRFTNTLIGTAVGIILPLLWPRRVRTADLTTKLDVIGDRLSQTLRSAANRLKMHPVNKTAAHNWVLANRQIMPIAVTARARLDEAAEVAKFNTLQLYRADVVPLLRYGLDCLERVNITILQIWRGMEEKAPTNPTPDDGYGDDVRQAFSDVLDDTADVVDYFVKLINAEADGNTAQAESDLSMALEHARAMHQELLNAMMVDPQESALWTLRGSILGNIERVLAEMDLDRYIGVRDRWRASQLGRSLPSGNIGPKLRTPRAVIAHHRLQKRAAAARLEHPEGSHEVSHDDTTVVMNIPPANETKPEDEDD</sequence>
<keyword evidence="5 6" id="KW-0472">Membrane</keyword>
<dbReference type="Proteomes" id="UP000014417">
    <property type="component" value="Unassembled WGS sequence"/>
</dbReference>
<dbReference type="RefSeq" id="WP_016455738.1">
    <property type="nucleotide sequence ID" value="NZ_KE150269.1"/>
</dbReference>
<dbReference type="InterPro" id="IPR010343">
    <property type="entry name" value="ArAE_1"/>
</dbReference>
<keyword evidence="3 6" id="KW-0812">Transmembrane</keyword>
<keyword evidence="8" id="KW-1185">Reference proteome</keyword>
<feature type="transmembrane region" description="Helical" evidence="6">
    <location>
        <begin position="155"/>
        <end position="174"/>
    </location>
</feature>
<dbReference type="AlphaFoldDB" id="S2X071"/>
<dbReference type="EMBL" id="AGZR01000005">
    <property type="protein sequence ID" value="EPD33364.1"/>
    <property type="molecule type" value="Genomic_DNA"/>
</dbReference>
<protein>
    <recommendedName>
        <fullName evidence="9">Integral membrane protein YccS N-terminal domain-containing protein</fullName>
    </recommendedName>
</protein>
<evidence type="ECO:0000256" key="5">
    <source>
        <dbReference type="ARBA" id="ARBA00023136"/>
    </source>
</evidence>
<dbReference type="STRING" id="883161.HMPREF9306_00904"/>
<evidence type="ECO:0000256" key="3">
    <source>
        <dbReference type="ARBA" id="ARBA00022692"/>
    </source>
</evidence>
<dbReference type="GO" id="GO:0005886">
    <property type="term" value="C:plasma membrane"/>
    <property type="evidence" value="ECO:0007669"/>
    <property type="project" value="UniProtKB-SubCell"/>
</dbReference>
<keyword evidence="4 6" id="KW-1133">Transmembrane helix</keyword>
<accession>S2X071</accession>
<dbReference type="OrthoDB" id="4863675at2"/>
<dbReference type="Pfam" id="PF06081">
    <property type="entry name" value="ArAE_1"/>
    <property type="match status" value="1"/>
</dbReference>